<keyword evidence="1 3" id="KW-0456">Lyase</keyword>
<sequence length="270" mass="29116">MIRVTEQESKYHDIDQMSVLEILKGINEEDKLVPQAVEKVIPQIEKLASAVAERMVNGGRLFYIGAGTSGRLGVVDASECPPTFGVPFDWVVGIIAGGDTAIRKAVENAEDDANQAWLDLQEYNINAKDCLIGLAASGTTPYVVGGLNTAREKGILTGCIVCNEGGPIAAESDFPVEVVVGPEFLTGSTRMKSGTAQKLVLNMLSTTVMIRLGRVKGNKMVDMQLTNHKLVDRGTQMVMDELQIDHDHAADLLLRYGSVRKAVEASKSKS</sequence>
<comment type="pathway">
    <text evidence="3">Amino-sugar metabolism; N-acetylmuramate degradation.</text>
</comment>
<dbReference type="AlphaFoldDB" id="A0AAJ6B886"/>
<gene>
    <name evidence="3 5" type="primary">murQ</name>
    <name evidence="5" type="ORF">P0Y49_19050</name>
</gene>
<dbReference type="GO" id="GO:0046348">
    <property type="term" value="P:amino sugar catabolic process"/>
    <property type="evidence" value="ECO:0007669"/>
    <property type="project" value="InterPro"/>
</dbReference>
<evidence type="ECO:0000259" key="4">
    <source>
        <dbReference type="PROSITE" id="PS51464"/>
    </source>
</evidence>
<dbReference type="NCBIfam" id="TIGR00274">
    <property type="entry name" value="N-acetylmuramic acid 6-phosphate etherase"/>
    <property type="match status" value="1"/>
</dbReference>
<dbReference type="Proteomes" id="UP001214530">
    <property type="component" value="Chromosome"/>
</dbReference>
<dbReference type="HAMAP" id="MF_00068">
    <property type="entry name" value="MurQ"/>
    <property type="match status" value="1"/>
</dbReference>
<dbReference type="GO" id="GO:0009254">
    <property type="term" value="P:peptidoglycan turnover"/>
    <property type="evidence" value="ECO:0007669"/>
    <property type="project" value="TreeGrafter"/>
</dbReference>
<feature type="active site" evidence="3">
    <location>
        <position position="110"/>
    </location>
</feature>
<dbReference type="GO" id="GO:0097367">
    <property type="term" value="F:carbohydrate derivative binding"/>
    <property type="evidence" value="ECO:0007669"/>
    <property type="project" value="InterPro"/>
</dbReference>
<dbReference type="InterPro" id="IPR001347">
    <property type="entry name" value="SIS_dom"/>
</dbReference>
<dbReference type="Gene3D" id="3.40.50.10490">
    <property type="entry name" value="Glucose-6-phosphate isomerase like protein, domain 1"/>
    <property type="match status" value="1"/>
</dbReference>
<dbReference type="PROSITE" id="PS01272">
    <property type="entry name" value="GCKR"/>
    <property type="match status" value="1"/>
</dbReference>
<comment type="subunit">
    <text evidence="3">Homodimer.</text>
</comment>
<dbReference type="GO" id="GO:0016835">
    <property type="term" value="F:carbon-oxygen lyase activity"/>
    <property type="evidence" value="ECO:0007669"/>
    <property type="project" value="UniProtKB-UniRule"/>
</dbReference>
<proteinExistence type="inferred from homology"/>
<dbReference type="FunFam" id="3.40.50.10490:FF:000014">
    <property type="entry name" value="N-acetylmuramic acid 6-phosphate etherase"/>
    <property type="match status" value="1"/>
</dbReference>
<name>A0AAJ6B886_9SPHI</name>
<dbReference type="SUPFAM" id="SSF53697">
    <property type="entry name" value="SIS domain"/>
    <property type="match status" value="1"/>
</dbReference>
<dbReference type="PANTHER" id="PTHR10088:SF4">
    <property type="entry name" value="GLUCOKINASE REGULATORY PROTEIN"/>
    <property type="match status" value="1"/>
</dbReference>
<comment type="similarity">
    <text evidence="3">Belongs to the GCKR-like family. MurNAc-6-P etherase subfamily.</text>
</comment>
<evidence type="ECO:0000313" key="5">
    <source>
        <dbReference type="EMBL" id="WEK18873.1"/>
    </source>
</evidence>
<protein>
    <recommendedName>
        <fullName evidence="3">N-acetylmuramic acid 6-phosphate etherase</fullName>
        <shortName evidence="3">MurNAc-6-P etherase</shortName>
        <ecNumber evidence="3">4.2.1.126</ecNumber>
    </recommendedName>
    <alternativeName>
        <fullName evidence="3">N-acetylmuramic acid 6-phosphate hydrolase</fullName>
    </alternativeName>
    <alternativeName>
        <fullName evidence="3">N-acetylmuramic acid 6-phosphate lyase</fullName>
    </alternativeName>
</protein>
<dbReference type="EC" id="4.2.1.126" evidence="3"/>
<comment type="miscellaneous">
    <text evidence="3">A lyase-type mechanism (elimination/hydration) is suggested for the cleavage of the lactyl ether bond of MurNAc 6-phosphate, with the formation of an alpha,beta-unsaturated aldehyde intermediate with (E)-stereochemistry, followed by the syn addition of water to give product.</text>
</comment>
<organism evidence="5 6">
    <name type="scientific">Candidatus Pedobacter colombiensis</name>
    <dbReference type="NCBI Taxonomy" id="3121371"/>
    <lineage>
        <taxon>Bacteria</taxon>
        <taxon>Pseudomonadati</taxon>
        <taxon>Bacteroidota</taxon>
        <taxon>Sphingobacteriia</taxon>
        <taxon>Sphingobacteriales</taxon>
        <taxon>Sphingobacteriaceae</taxon>
        <taxon>Pedobacter</taxon>
    </lineage>
</organism>
<dbReference type="NCBIfam" id="NF009222">
    <property type="entry name" value="PRK12570.1"/>
    <property type="match status" value="1"/>
</dbReference>
<comment type="function">
    <text evidence="3">Specifically catalyzes the cleavage of the D-lactyl ether substituent of MurNAc 6-phosphate, producing GlcNAc 6-phosphate and D-lactate.</text>
</comment>
<evidence type="ECO:0000313" key="6">
    <source>
        <dbReference type="Proteomes" id="UP001214530"/>
    </source>
</evidence>
<dbReference type="GO" id="GO:0016803">
    <property type="term" value="F:ether hydrolase activity"/>
    <property type="evidence" value="ECO:0007669"/>
    <property type="project" value="TreeGrafter"/>
</dbReference>
<dbReference type="InterPro" id="IPR046348">
    <property type="entry name" value="SIS_dom_sf"/>
</dbReference>
<dbReference type="NCBIfam" id="NF003915">
    <property type="entry name" value="PRK05441.1"/>
    <property type="match status" value="1"/>
</dbReference>
<dbReference type="PROSITE" id="PS51464">
    <property type="entry name" value="SIS"/>
    <property type="match status" value="1"/>
</dbReference>
<accession>A0AAJ6B886</accession>
<feature type="domain" description="SIS" evidence="4">
    <location>
        <begin position="51"/>
        <end position="214"/>
    </location>
</feature>
<evidence type="ECO:0000256" key="2">
    <source>
        <dbReference type="ARBA" id="ARBA00023277"/>
    </source>
</evidence>
<evidence type="ECO:0000256" key="3">
    <source>
        <dbReference type="HAMAP-Rule" id="MF_00068"/>
    </source>
</evidence>
<dbReference type="EMBL" id="CP119313">
    <property type="protein sequence ID" value="WEK18873.1"/>
    <property type="molecule type" value="Genomic_DNA"/>
</dbReference>
<dbReference type="PANTHER" id="PTHR10088">
    <property type="entry name" value="GLUCOKINASE REGULATORY PROTEIN"/>
    <property type="match status" value="1"/>
</dbReference>
<feature type="active site" description="Proton donor" evidence="3">
    <location>
        <position position="79"/>
    </location>
</feature>
<reference evidence="5" key="1">
    <citation type="submission" date="2023-03" db="EMBL/GenBank/DDBJ databases">
        <title>Andean soil-derived lignocellulolytic bacterial consortium as a source of novel taxa and putative plastic-active enzymes.</title>
        <authorList>
            <person name="Diaz-Garcia L."/>
            <person name="Chuvochina M."/>
            <person name="Feuerriegel G."/>
            <person name="Bunk B."/>
            <person name="Sproer C."/>
            <person name="Streit W.R."/>
            <person name="Rodriguez L.M."/>
            <person name="Overmann J."/>
            <person name="Jimenez D.J."/>
        </authorList>
    </citation>
    <scope>NUCLEOTIDE SEQUENCE</scope>
    <source>
        <strain evidence="5">MAG 3858</strain>
    </source>
</reference>
<dbReference type="CDD" id="cd05007">
    <property type="entry name" value="SIS_Etherase"/>
    <property type="match status" value="1"/>
</dbReference>
<evidence type="ECO:0000256" key="1">
    <source>
        <dbReference type="ARBA" id="ARBA00023239"/>
    </source>
</evidence>
<dbReference type="InterPro" id="IPR005486">
    <property type="entry name" value="Glucokinase_regulatory_CS"/>
</dbReference>
<keyword evidence="2 3" id="KW-0119">Carbohydrate metabolism</keyword>
<dbReference type="Pfam" id="PF22645">
    <property type="entry name" value="GKRP_SIS_N"/>
    <property type="match status" value="1"/>
</dbReference>
<comment type="catalytic activity">
    <reaction evidence="3">
        <text>N-acetyl-D-muramate 6-phosphate + H2O = N-acetyl-D-glucosamine 6-phosphate + (R)-lactate</text>
        <dbReference type="Rhea" id="RHEA:26410"/>
        <dbReference type="ChEBI" id="CHEBI:15377"/>
        <dbReference type="ChEBI" id="CHEBI:16004"/>
        <dbReference type="ChEBI" id="CHEBI:57513"/>
        <dbReference type="ChEBI" id="CHEBI:58722"/>
        <dbReference type="EC" id="4.2.1.126"/>
    </reaction>
</comment>
<dbReference type="InterPro" id="IPR040190">
    <property type="entry name" value="MURQ/GCKR"/>
</dbReference>
<dbReference type="InterPro" id="IPR005488">
    <property type="entry name" value="Etherase_MurQ"/>
</dbReference>